<dbReference type="PANTHER" id="PTHR36529:SF1">
    <property type="entry name" value="GLYCOSYLTRANSFERASE"/>
    <property type="match status" value="1"/>
</dbReference>
<reference evidence="1" key="1">
    <citation type="journal article" date="2014" name="Int. J. Syst. Evol. Microbiol.">
        <title>Complete genome sequence of Corynebacterium casei LMG S-19264T (=DSM 44701T), isolated from a smear-ripened cheese.</title>
        <authorList>
            <consortium name="US DOE Joint Genome Institute (JGI-PGF)"/>
            <person name="Walter F."/>
            <person name="Albersmeier A."/>
            <person name="Kalinowski J."/>
            <person name="Ruckert C."/>
        </authorList>
    </citation>
    <scope>NUCLEOTIDE SEQUENCE</scope>
    <source>
        <strain evidence="1">CGMCC 1.12921</strain>
    </source>
</reference>
<dbReference type="InterPro" id="IPR018641">
    <property type="entry name" value="Trfase_1_rSAM/seldom-assoc"/>
</dbReference>
<dbReference type="SUPFAM" id="SSF53448">
    <property type="entry name" value="Nucleotide-diphospho-sugar transferases"/>
    <property type="match status" value="1"/>
</dbReference>
<comment type="caution">
    <text evidence="1">The sequence shown here is derived from an EMBL/GenBank/DDBJ whole genome shotgun (WGS) entry which is preliminary data.</text>
</comment>
<protein>
    <recommendedName>
        <fullName evidence="3">Glycosyltransferase</fullName>
    </recommendedName>
</protein>
<accession>A0A8J2V3C8</accession>
<dbReference type="Pfam" id="PF09837">
    <property type="entry name" value="DUF2064"/>
    <property type="match status" value="1"/>
</dbReference>
<evidence type="ECO:0000313" key="2">
    <source>
        <dbReference type="Proteomes" id="UP000613582"/>
    </source>
</evidence>
<dbReference type="NCBIfam" id="TIGR04282">
    <property type="entry name" value="glyco_like_cofC"/>
    <property type="match status" value="1"/>
</dbReference>
<gene>
    <name evidence="1" type="ORF">GCM10011342_00570</name>
</gene>
<organism evidence="1 2">
    <name type="scientific">Aquisalinus flavus</name>
    <dbReference type="NCBI Taxonomy" id="1526572"/>
    <lineage>
        <taxon>Bacteria</taxon>
        <taxon>Pseudomonadati</taxon>
        <taxon>Pseudomonadota</taxon>
        <taxon>Alphaproteobacteria</taxon>
        <taxon>Parvularculales</taxon>
        <taxon>Parvularculaceae</taxon>
        <taxon>Aquisalinus</taxon>
    </lineage>
</organism>
<name>A0A8J2V3C8_9PROT</name>
<proteinExistence type="predicted"/>
<dbReference type="Proteomes" id="UP000613582">
    <property type="component" value="Unassembled WGS sequence"/>
</dbReference>
<reference evidence="1" key="2">
    <citation type="submission" date="2020-09" db="EMBL/GenBank/DDBJ databases">
        <authorList>
            <person name="Sun Q."/>
            <person name="Zhou Y."/>
        </authorList>
    </citation>
    <scope>NUCLEOTIDE SEQUENCE</scope>
    <source>
        <strain evidence="1">CGMCC 1.12921</strain>
    </source>
</reference>
<sequence length="226" mass="24370">MSPLSQRGTLVIFVKAPMVGRAKTRLAAGIGSARAVSFYRQSTDILVKRLGSDPRWRTVLAVDPPAATGRGWLHLWPPHLQRVAQGRGNLGQRLRDVLKAIPLGPVVIIGSDAPQVSRDHIARAFHLLRHHDAVAGPAADGGYWLIGLKRLKAAPGAFLDVRWSGEHALADTLASLPQGFSVARLPVLRDVDEAGDLDDRILLRSIRRKPCPSSFLPPSPRGAGGN</sequence>
<dbReference type="EMBL" id="BMGH01000001">
    <property type="protein sequence ID" value="GGC95666.1"/>
    <property type="molecule type" value="Genomic_DNA"/>
</dbReference>
<dbReference type="Gene3D" id="3.90.550.10">
    <property type="entry name" value="Spore Coat Polysaccharide Biosynthesis Protein SpsA, Chain A"/>
    <property type="match status" value="1"/>
</dbReference>
<dbReference type="AlphaFoldDB" id="A0A8J2V3C8"/>
<dbReference type="RefSeq" id="WP_206711289.1">
    <property type="nucleotide sequence ID" value="NZ_BMGH01000001.1"/>
</dbReference>
<evidence type="ECO:0008006" key="3">
    <source>
        <dbReference type="Google" id="ProtNLM"/>
    </source>
</evidence>
<evidence type="ECO:0000313" key="1">
    <source>
        <dbReference type="EMBL" id="GGC95666.1"/>
    </source>
</evidence>
<dbReference type="InterPro" id="IPR029044">
    <property type="entry name" value="Nucleotide-diphossugar_trans"/>
</dbReference>
<dbReference type="PANTHER" id="PTHR36529">
    <property type="entry name" value="SLL1095 PROTEIN"/>
    <property type="match status" value="1"/>
</dbReference>
<keyword evidence="2" id="KW-1185">Reference proteome</keyword>